<dbReference type="Proteomes" id="UP000030152">
    <property type="component" value="Unassembled WGS sequence"/>
</dbReference>
<dbReference type="GO" id="GO:0015344">
    <property type="term" value="F:siderophore uptake transmembrane transporter activity"/>
    <property type="evidence" value="ECO:0007669"/>
    <property type="project" value="TreeGrafter"/>
</dbReference>
<evidence type="ECO:0000256" key="8">
    <source>
        <dbReference type="ARBA" id="ARBA00023170"/>
    </source>
</evidence>
<dbReference type="Pfam" id="PF13715">
    <property type="entry name" value="CarbopepD_reg_2"/>
    <property type="match status" value="1"/>
</dbReference>
<evidence type="ECO:0000256" key="6">
    <source>
        <dbReference type="ARBA" id="ARBA00023077"/>
    </source>
</evidence>
<dbReference type="PANTHER" id="PTHR30069:SF29">
    <property type="entry name" value="HEMOGLOBIN AND HEMOGLOBIN-HAPTOGLOBIN-BINDING PROTEIN 1-RELATED"/>
    <property type="match status" value="1"/>
</dbReference>
<comment type="caution">
    <text evidence="13">The sequence shown here is derived from an EMBL/GenBank/DDBJ whole genome shotgun (WGS) entry which is preliminary data.</text>
</comment>
<dbReference type="InterPro" id="IPR039426">
    <property type="entry name" value="TonB-dep_rcpt-like"/>
</dbReference>
<dbReference type="STRING" id="1121895.GCA_000378485_00680"/>
<evidence type="ECO:0000256" key="4">
    <source>
        <dbReference type="ARBA" id="ARBA00022692"/>
    </source>
</evidence>
<feature type="domain" description="TonB-dependent receptor plug" evidence="12">
    <location>
        <begin position="130"/>
        <end position="236"/>
    </location>
</feature>
<accession>A0A0A2M0R9</accession>
<dbReference type="InterPro" id="IPR037066">
    <property type="entry name" value="Plug_dom_sf"/>
</dbReference>
<keyword evidence="2" id="KW-0813">Transport</keyword>
<dbReference type="InterPro" id="IPR036942">
    <property type="entry name" value="Beta-barrel_TonB_sf"/>
</dbReference>
<evidence type="ECO:0000313" key="14">
    <source>
        <dbReference type="Proteomes" id="UP000030152"/>
    </source>
</evidence>
<sequence length="962" mass="106443">MKHNYFSIRLTMAIAFFLMIFSILPIFAQDQIVEITGVVNDNEVNGPLPGVTVSIKGTATTTATNEKGEFYIKTNITYPFTLVFSGVGFKSQELQVLSAQSKISVNLNTENTLLNEVVVSASRVEERILQSPISIEKIDIKAIKDSPAPTFYEALDNIKGVQLLTSSLTLKVPNARGFNVPNNFRFMQLVDGVDVQAATLGVPLGNAIGPTELDIQSVEITPGAASALYGMNAINGLASLQTRSPFTYQGLSLYQRTGVNHVGNDEKDPALLTEFALRYAKVFKEKFAIKVNGSFFRGTDWISNTLTDQNPNNLATANPTVPSLDGAFNPAADLWNNYGDERNNRVTVNATVDGVSKTYNVSRTGYLEKDLVDPTVTNIKFDAGGYYKIKDNLEASYVYRYGLMDGTFQRGNKIRLDNAVVQNHKVELKGEEFYIRCYASLESTGDSYNLKPLADNLDLTHASNTNWRNTFQSALQSSINSGTALQQAFEDARAVADAGRVEPGTPEFEALKNTIIKTNNWDHLNSGVAGAPATGGAWLKQKSALYHVEGQYDLSKYVQLFDLQVGADYRQYLVTPDGNNFVDFARPVAERNVALPDGSFGDKQRYEKYGIFGQVTKRFFNNRLKINASLRADRNPEFDTKLNPRIALVYSPKENHNFRASFQNGFRFPSLFEALSFVNNGNVRRVGGLARVNQGIGFLENSYTLTSIDAFNAAVNTAVDAGTPRAQAALENRNVLEKANLPVMKPEQINSFEIGYKSVVLNNSISIDWDAYLNIYDGFLGQVEVAVPKNGVVGSDASVTDMLTRANQDRYRVFTNSTNKYKSYGSTFGIKYNFYENYNAGFNVSYNDLITNSKSDIFLTSFNTPKWVTNLSFGNRQIIKNVGFNITGRWQDAFYWESTLANGDVPAYVTLDAQVNVKIPVIYATAKIGGTNILNNRYYQYAAGPTIGGLYYVALTFELANL</sequence>
<dbReference type="EMBL" id="JRLX01000011">
    <property type="protein sequence ID" value="KGO86217.1"/>
    <property type="molecule type" value="Genomic_DNA"/>
</dbReference>
<dbReference type="InterPro" id="IPR012910">
    <property type="entry name" value="Plug_dom"/>
</dbReference>
<evidence type="ECO:0000256" key="5">
    <source>
        <dbReference type="ARBA" id="ARBA00022729"/>
    </source>
</evidence>
<dbReference type="GO" id="GO:0044718">
    <property type="term" value="P:siderophore transmembrane transport"/>
    <property type="evidence" value="ECO:0007669"/>
    <property type="project" value="TreeGrafter"/>
</dbReference>
<reference evidence="13 14" key="1">
    <citation type="submission" date="2013-09" db="EMBL/GenBank/DDBJ databases">
        <authorList>
            <person name="Zeng Z."/>
            <person name="Chen C."/>
        </authorList>
    </citation>
    <scope>NUCLEOTIDE SEQUENCE [LARGE SCALE GENOMIC DNA]</scope>
    <source>
        <strain evidence="13 14">WB 3.3-2</strain>
    </source>
</reference>
<dbReference type="eggNOG" id="COG1629">
    <property type="taxonomic scope" value="Bacteria"/>
</dbReference>
<dbReference type="Gene3D" id="2.170.130.10">
    <property type="entry name" value="TonB-dependent receptor, plug domain"/>
    <property type="match status" value="1"/>
</dbReference>
<dbReference type="Gene3D" id="2.40.170.20">
    <property type="entry name" value="TonB-dependent receptor, beta-barrel domain"/>
    <property type="match status" value="1"/>
</dbReference>
<evidence type="ECO:0000256" key="9">
    <source>
        <dbReference type="ARBA" id="ARBA00023237"/>
    </source>
</evidence>
<evidence type="ECO:0000256" key="2">
    <source>
        <dbReference type="ARBA" id="ARBA00022448"/>
    </source>
</evidence>
<evidence type="ECO:0000256" key="1">
    <source>
        <dbReference type="ARBA" id="ARBA00004571"/>
    </source>
</evidence>
<evidence type="ECO:0000259" key="11">
    <source>
        <dbReference type="Pfam" id="PF00593"/>
    </source>
</evidence>
<dbReference type="AlphaFoldDB" id="A0A0A2M0R9"/>
<comment type="subcellular location">
    <subcellularLocation>
        <location evidence="1">Cell outer membrane</location>
        <topology evidence="1">Multi-pass membrane protein</topology>
    </subcellularLocation>
</comment>
<dbReference type="Pfam" id="PF00593">
    <property type="entry name" value="TonB_dep_Rec_b-barrel"/>
    <property type="match status" value="1"/>
</dbReference>
<dbReference type="OrthoDB" id="1109208at2"/>
<comment type="similarity">
    <text evidence="10">Belongs to the TonB-dependent receptor family.</text>
</comment>
<evidence type="ECO:0000256" key="3">
    <source>
        <dbReference type="ARBA" id="ARBA00022452"/>
    </source>
</evidence>
<dbReference type="InterPro" id="IPR008969">
    <property type="entry name" value="CarboxyPept-like_regulatory"/>
</dbReference>
<dbReference type="SUPFAM" id="SSF49464">
    <property type="entry name" value="Carboxypeptidase regulatory domain-like"/>
    <property type="match status" value="1"/>
</dbReference>
<dbReference type="Gene3D" id="2.60.40.1120">
    <property type="entry name" value="Carboxypeptidase-like, regulatory domain"/>
    <property type="match status" value="1"/>
</dbReference>
<dbReference type="SUPFAM" id="SSF56935">
    <property type="entry name" value="Porins"/>
    <property type="match status" value="1"/>
</dbReference>
<dbReference type="GO" id="GO:0009279">
    <property type="term" value="C:cell outer membrane"/>
    <property type="evidence" value="ECO:0007669"/>
    <property type="project" value="UniProtKB-SubCell"/>
</dbReference>
<evidence type="ECO:0000259" key="12">
    <source>
        <dbReference type="Pfam" id="PF07715"/>
    </source>
</evidence>
<organism evidence="13 14">
    <name type="scientific">Flavobacterium rivuli WB 3.3-2 = DSM 21788</name>
    <dbReference type="NCBI Taxonomy" id="1121895"/>
    <lineage>
        <taxon>Bacteria</taxon>
        <taxon>Pseudomonadati</taxon>
        <taxon>Bacteroidota</taxon>
        <taxon>Flavobacteriia</taxon>
        <taxon>Flavobacteriales</taxon>
        <taxon>Flavobacteriaceae</taxon>
        <taxon>Flavobacterium</taxon>
    </lineage>
</organism>
<keyword evidence="6 10" id="KW-0798">TonB box</keyword>
<keyword evidence="7 10" id="KW-0472">Membrane</keyword>
<name>A0A0A2M0R9_9FLAO</name>
<dbReference type="InterPro" id="IPR000531">
    <property type="entry name" value="Beta-barrel_TonB"/>
</dbReference>
<evidence type="ECO:0000256" key="7">
    <source>
        <dbReference type="ARBA" id="ARBA00023136"/>
    </source>
</evidence>
<keyword evidence="9" id="KW-0998">Cell outer membrane</keyword>
<keyword evidence="3" id="KW-1134">Transmembrane beta strand</keyword>
<evidence type="ECO:0000313" key="13">
    <source>
        <dbReference type="EMBL" id="KGO86217.1"/>
    </source>
</evidence>
<dbReference type="Pfam" id="PF07715">
    <property type="entry name" value="Plug"/>
    <property type="match status" value="1"/>
</dbReference>
<dbReference type="RefSeq" id="WP_020211807.1">
    <property type="nucleotide sequence ID" value="NZ_JRLX01000011.1"/>
</dbReference>
<evidence type="ECO:0000256" key="10">
    <source>
        <dbReference type="RuleBase" id="RU003357"/>
    </source>
</evidence>
<proteinExistence type="inferred from homology"/>
<keyword evidence="4" id="KW-0812">Transmembrane</keyword>
<dbReference type="PANTHER" id="PTHR30069">
    <property type="entry name" value="TONB-DEPENDENT OUTER MEMBRANE RECEPTOR"/>
    <property type="match status" value="1"/>
</dbReference>
<keyword evidence="5" id="KW-0732">Signal</keyword>
<keyword evidence="8" id="KW-0675">Receptor</keyword>
<protein>
    <submittedName>
        <fullName evidence="13">Energy transducer TonB</fullName>
    </submittedName>
</protein>
<keyword evidence="14" id="KW-1185">Reference proteome</keyword>
<gene>
    <name evidence="13" type="ORF">Q765_11585</name>
</gene>
<feature type="domain" description="TonB-dependent receptor-like beta-barrel" evidence="11">
    <location>
        <begin position="394"/>
        <end position="932"/>
    </location>
</feature>